<reference evidence="3 4" key="1">
    <citation type="submission" date="2015-03" db="EMBL/GenBank/DDBJ databases">
        <title>Draft genome of the nematode, Opisthorchis viverrini.</title>
        <authorList>
            <person name="Mitreva M."/>
        </authorList>
    </citation>
    <scope>NUCLEOTIDE SEQUENCE [LARGE SCALE GENOMIC DNA]</scope>
    <source>
        <strain evidence="3">Khon Kaen</strain>
    </source>
</reference>
<dbReference type="PANTHER" id="PTHR47966:SF51">
    <property type="entry name" value="BETA-SITE APP-CLEAVING ENZYME, ISOFORM A-RELATED"/>
    <property type="match status" value="1"/>
</dbReference>
<protein>
    <submittedName>
        <fullName evidence="3">Eukaryotic aspartyl protease</fullName>
    </submittedName>
</protein>
<dbReference type="PROSITE" id="PS51767">
    <property type="entry name" value="PEPTIDASE_A1"/>
    <property type="match status" value="1"/>
</dbReference>
<dbReference type="InterPro" id="IPR001461">
    <property type="entry name" value="Aspartic_peptidase_A1"/>
</dbReference>
<accession>A0A1S8WZ11</accession>
<sequence>MRKTSASRTHDPISSAADFPLESLRGLDPRKKVNTTPLRFPLAEDHHPLKHSKSRMGYVFVDVTVGTPGQELSIEVDTSFGTSLIVAQVSSRGKVYINYKVYASTTKTVGEQVCTAIGTRELTGRKNADVFRIGEYRFAGFNFQMIERMNERPGFLDFFSGKLGLAPVSAVTQETFAQSILRLFPDDPVFTFWFRPDEDGVYRSGIFSFGGVHEYRYVGNMVYVPLVTPGNSWTIEATKISLGENILCQQDCKIQINTGVRYFYASREQIEEIHRLLQIDMDRKSTGVYLLEYGEADSYPSLIIEFGVNQLKWRMDELWEKKKDRGRIICKSGMRFTSSLSGWVFGHKLMYKLFTVFDMKNSRIGMAEASRP</sequence>
<dbReference type="PRINTS" id="PR00792">
    <property type="entry name" value="PEPSIN"/>
</dbReference>
<dbReference type="SUPFAM" id="SSF50630">
    <property type="entry name" value="Acid proteases"/>
    <property type="match status" value="1"/>
</dbReference>
<dbReference type="InterPro" id="IPR033121">
    <property type="entry name" value="PEPTIDASE_A1"/>
</dbReference>
<dbReference type="InterPro" id="IPR034164">
    <property type="entry name" value="Pepsin-like_dom"/>
</dbReference>
<evidence type="ECO:0000259" key="2">
    <source>
        <dbReference type="PROSITE" id="PS51767"/>
    </source>
</evidence>
<dbReference type="CDD" id="cd05471">
    <property type="entry name" value="pepsin_like"/>
    <property type="match status" value="1"/>
</dbReference>
<evidence type="ECO:0000313" key="4">
    <source>
        <dbReference type="Proteomes" id="UP000243686"/>
    </source>
</evidence>
<keyword evidence="3" id="KW-0378">Hydrolase</keyword>
<dbReference type="AlphaFoldDB" id="A0A1S8WZ11"/>
<dbReference type="EMBL" id="KV893269">
    <property type="protein sequence ID" value="OON19483.1"/>
    <property type="molecule type" value="Genomic_DNA"/>
</dbReference>
<dbReference type="Gene3D" id="2.40.70.10">
    <property type="entry name" value="Acid Proteases"/>
    <property type="match status" value="2"/>
</dbReference>
<dbReference type="Pfam" id="PF00026">
    <property type="entry name" value="Asp"/>
    <property type="match status" value="1"/>
</dbReference>
<dbReference type="InterPro" id="IPR021109">
    <property type="entry name" value="Peptidase_aspartic_dom_sf"/>
</dbReference>
<evidence type="ECO:0000256" key="1">
    <source>
        <dbReference type="ARBA" id="ARBA00007447"/>
    </source>
</evidence>
<proteinExistence type="inferred from homology"/>
<comment type="similarity">
    <text evidence="1">Belongs to the peptidase A1 family.</text>
</comment>
<feature type="domain" description="Peptidase A1" evidence="2">
    <location>
        <begin position="59"/>
        <end position="367"/>
    </location>
</feature>
<gene>
    <name evidence="3" type="ORF">X801_04651</name>
</gene>
<keyword evidence="3" id="KW-0645">Protease</keyword>
<dbReference type="GO" id="GO:0006508">
    <property type="term" value="P:proteolysis"/>
    <property type="evidence" value="ECO:0007669"/>
    <property type="project" value="UniProtKB-KW"/>
</dbReference>
<evidence type="ECO:0000313" key="3">
    <source>
        <dbReference type="EMBL" id="OON19483.1"/>
    </source>
</evidence>
<dbReference type="Proteomes" id="UP000243686">
    <property type="component" value="Unassembled WGS sequence"/>
</dbReference>
<name>A0A1S8WZ11_OPIVI</name>
<dbReference type="GO" id="GO:0004190">
    <property type="term" value="F:aspartic-type endopeptidase activity"/>
    <property type="evidence" value="ECO:0007669"/>
    <property type="project" value="InterPro"/>
</dbReference>
<organism evidence="3 4">
    <name type="scientific">Opisthorchis viverrini</name>
    <name type="common">Southeast Asian liver fluke</name>
    <dbReference type="NCBI Taxonomy" id="6198"/>
    <lineage>
        <taxon>Eukaryota</taxon>
        <taxon>Metazoa</taxon>
        <taxon>Spiralia</taxon>
        <taxon>Lophotrochozoa</taxon>
        <taxon>Platyhelminthes</taxon>
        <taxon>Trematoda</taxon>
        <taxon>Digenea</taxon>
        <taxon>Opisthorchiida</taxon>
        <taxon>Opisthorchiata</taxon>
        <taxon>Opisthorchiidae</taxon>
        <taxon>Opisthorchis</taxon>
    </lineage>
</organism>
<dbReference type="PANTHER" id="PTHR47966">
    <property type="entry name" value="BETA-SITE APP-CLEAVING ENZYME, ISOFORM A-RELATED"/>
    <property type="match status" value="1"/>
</dbReference>
<keyword evidence="4" id="KW-1185">Reference proteome</keyword>